<reference evidence="6 7" key="1">
    <citation type="submission" date="2018-05" db="EMBL/GenBank/DDBJ databases">
        <title>Genomic Encyclopedia of Type Strains, Phase IV (KMG-IV): sequencing the most valuable type-strain genomes for metagenomic binning, comparative biology and taxonomic classification.</title>
        <authorList>
            <person name="Goeker M."/>
        </authorList>
    </citation>
    <scope>NUCLEOTIDE SEQUENCE [LARGE SCALE GENOMIC DNA]</scope>
    <source>
        <strain evidence="6 7">DSM 23606</strain>
    </source>
</reference>
<organism evidence="6 7">
    <name type="scientific">Plasticicumulans acidivorans</name>
    <dbReference type="NCBI Taxonomy" id="886464"/>
    <lineage>
        <taxon>Bacteria</taxon>
        <taxon>Pseudomonadati</taxon>
        <taxon>Pseudomonadota</taxon>
        <taxon>Gammaproteobacteria</taxon>
        <taxon>Candidatus Competibacteraceae</taxon>
        <taxon>Plasticicumulans</taxon>
    </lineage>
</organism>
<keyword evidence="1 5" id="KW-0408">Iron</keyword>
<dbReference type="GO" id="GO:0034599">
    <property type="term" value="P:cellular response to oxidative stress"/>
    <property type="evidence" value="ECO:0007669"/>
    <property type="project" value="TreeGrafter"/>
</dbReference>
<dbReference type="InterPro" id="IPR036766">
    <property type="entry name" value="Fe_traffick_prot_YggX_sf"/>
</dbReference>
<dbReference type="NCBIfam" id="NF003817">
    <property type="entry name" value="PRK05408.1"/>
    <property type="match status" value="1"/>
</dbReference>
<evidence type="ECO:0000256" key="4">
    <source>
        <dbReference type="ARBA" id="ARBA00070403"/>
    </source>
</evidence>
<dbReference type="EMBL" id="QGTJ01000013">
    <property type="protein sequence ID" value="PWV58839.1"/>
    <property type="molecule type" value="Genomic_DNA"/>
</dbReference>
<evidence type="ECO:0000256" key="1">
    <source>
        <dbReference type="ARBA" id="ARBA00023004"/>
    </source>
</evidence>
<dbReference type="FunFam" id="1.10.3880.10:FF:000001">
    <property type="entry name" value="Probable Fe(2+)-trafficking protein"/>
    <property type="match status" value="1"/>
</dbReference>
<evidence type="ECO:0000313" key="6">
    <source>
        <dbReference type="EMBL" id="PWV58839.1"/>
    </source>
</evidence>
<dbReference type="PANTHER" id="PTHR36965">
    <property type="entry name" value="FE(2+)-TRAFFICKING PROTEIN-RELATED"/>
    <property type="match status" value="1"/>
</dbReference>
<dbReference type="AlphaFoldDB" id="A0A317MQE2"/>
<accession>A0A317MQE2</accession>
<dbReference type="SUPFAM" id="SSF111148">
    <property type="entry name" value="YggX-like"/>
    <property type="match status" value="1"/>
</dbReference>
<comment type="caution">
    <text evidence="6">The sequence shown here is derived from an EMBL/GenBank/DDBJ whole genome shotgun (WGS) entry which is preliminary data.</text>
</comment>
<dbReference type="Proteomes" id="UP000246569">
    <property type="component" value="Unassembled WGS sequence"/>
</dbReference>
<keyword evidence="7" id="KW-1185">Reference proteome</keyword>
<evidence type="ECO:0000313" key="7">
    <source>
        <dbReference type="Proteomes" id="UP000246569"/>
    </source>
</evidence>
<sequence>MSRIVNCVMLGREAEGLDRPTYPGPLGQRVFENVSKEAWQLWLRQQTMLINEYRLTPIEPKARKFLEEEMEKFFFGSGASVPEGYVPPKA</sequence>
<gene>
    <name evidence="6" type="ORF">C7443_11320</name>
</gene>
<protein>
    <recommendedName>
        <fullName evidence="4 5">Probable Fe(2+)-trafficking protein</fullName>
    </recommendedName>
</protein>
<dbReference type="RefSeq" id="WP_110020040.1">
    <property type="nucleotide sequence ID" value="NZ_QGTJ01000013.1"/>
</dbReference>
<dbReference type="HAMAP" id="MF_00686">
    <property type="entry name" value="Fe_traffic_YggX"/>
    <property type="match status" value="1"/>
</dbReference>
<name>A0A317MQE2_9GAMM</name>
<dbReference type="Gene3D" id="1.10.3880.10">
    <property type="entry name" value="Fe(II) trafficking protein YggX"/>
    <property type="match status" value="1"/>
</dbReference>
<dbReference type="InterPro" id="IPR007457">
    <property type="entry name" value="Fe_traffick_prot_YggX"/>
</dbReference>
<dbReference type="PIRSF" id="PIRSF029827">
    <property type="entry name" value="Fe_traffic_YggX"/>
    <property type="match status" value="1"/>
</dbReference>
<dbReference type="Pfam" id="PF04362">
    <property type="entry name" value="Iron_traffic"/>
    <property type="match status" value="1"/>
</dbReference>
<evidence type="ECO:0000256" key="5">
    <source>
        <dbReference type="HAMAP-Rule" id="MF_00686"/>
    </source>
</evidence>
<comment type="function">
    <text evidence="2">Could be a mediator in iron transactions between iron acquisition and iron-requiring processes, such as synthesis and/or repair of Fe-S clusters in biosynthetic enzymes. Necessary to maintain high levels of aconitase under oxidative stress.</text>
</comment>
<evidence type="ECO:0000256" key="2">
    <source>
        <dbReference type="ARBA" id="ARBA00053793"/>
    </source>
</evidence>
<comment type="similarity">
    <text evidence="3 5">Belongs to the Fe(2+)-trafficking protein family.</text>
</comment>
<proteinExistence type="inferred from homology"/>
<dbReference type="GO" id="GO:0005506">
    <property type="term" value="F:iron ion binding"/>
    <property type="evidence" value="ECO:0007669"/>
    <property type="project" value="UniProtKB-UniRule"/>
</dbReference>
<dbReference type="OrthoDB" id="9804318at2"/>
<evidence type="ECO:0000256" key="3">
    <source>
        <dbReference type="ARBA" id="ARBA00061679"/>
    </source>
</evidence>
<dbReference type="PANTHER" id="PTHR36965:SF1">
    <property type="entry name" value="FE(2+)-TRAFFICKING PROTEIN-RELATED"/>
    <property type="match status" value="1"/>
</dbReference>
<dbReference type="GO" id="GO:0005829">
    <property type="term" value="C:cytosol"/>
    <property type="evidence" value="ECO:0007669"/>
    <property type="project" value="TreeGrafter"/>
</dbReference>